<evidence type="ECO:0000259" key="4">
    <source>
        <dbReference type="Pfam" id="PF03328"/>
    </source>
</evidence>
<name>A0A9D2S588_9FIRM</name>
<organism evidence="5 6">
    <name type="scientific">Candidatus Flavonifractor intestinipullorum</name>
    <dbReference type="NCBI Taxonomy" id="2838587"/>
    <lineage>
        <taxon>Bacteria</taxon>
        <taxon>Bacillati</taxon>
        <taxon>Bacillota</taxon>
        <taxon>Clostridia</taxon>
        <taxon>Eubacteriales</taxon>
        <taxon>Oscillospiraceae</taxon>
        <taxon>Flavonifractor</taxon>
    </lineage>
</organism>
<comment type="similarity">
    <text evidence="1">Belongs to the HpcH/HpaI aldolase family.</text>
</comment>
<evidence type="ECO:0000256" key="2">
    <source>
        <dbReference type="ARBA" id="ARBA00022723"/>
    </source>
</evidence>
<sequence>MRENQLKARIKRGESVIGTFVKIKDPLVVEVLALAGFDFFVLDTEHVAMDRMELTNILRAAECFGITPLVRVRENQQVEILQNLDLGYMGVQVPDVDTAQQAEELVQSVKYYPRGVRGLSPSVRACDYGTDKVSEYIAKANENTMVVAHCESGECVKNLDEILKVEGVDVIFIGPMDLSQSLGVPGDTGSEIVQSTVNTVFEKVAKSDKAIGTTAGNAEAARKLIARGAQYILLASDQAMILNWGKKTLADIRAAKEG</sequence>
<keyword evidence="3" id="KW-0456">Lyase</keyword>
<dbReference type="InterPro" id="IPR015813">
    <property type="entry name" value="Pyrv/PenolPyrv_kinase-like_dom"/>
</dbReference>
<evidence type="ECO:0000256" key="1">
    <source>
        <dbReference type="ARBA" id="ARBA00005568"/>
    </source>
</evidence>
<comment type="caution">
    <text evidence="5">The sequence shown here is derived from an EMBL/GenBank/DDBJ whole genome shotgun (WGS) entry which is preliminary data.</text>
</comment>
<feature type="domain" description="HpcH/HpaI aldolase/citrate lyase" evidence="4">
    <location>
        <begin position="17"/>
        <end position="241"/>
    </location>
</feature>
<evidence type="ECO:0000313" key="5">
    <source>
        <dbReference type="EMBL" id="HJB56579.1"/>
    </source>
</evidence>
<dbReference type="InterPro" id="IPR005000">
    <property type="entry name" value="Aldolase/citrate-lyase_domain"/>
</dbReference>
<evidence type="ECO:0000256" key="3">
    <source>
        <dbReference type="ARBA" id="ARBA00023239"/>
    </source>
</evidence>
<dbReference type="EMBL" id="DWYC01000036">
    <property type="protein sequence ID" value="HJB56579.1"/>
    <property type="molecule type" value="Genomic_DNA"/>
</dbReference>
<dbReference type="InterPro" id="IPR040442">
    <property type="entry name" value="Pyrv_kinase-like_dom_sf"/>
</dbReference>
<dbReference type="Gene3D" id="3.20.20.60">
    <property type="entry name" value="Phosphoenolpyruvate-binding domains"/>
    <property type="match status" value="1"/>
</dbReference>
<dbReference type="InterPro" id="IPR050251">
    <property type="entry name" value="HpcH-HpaI_aldolase"/>
</dbReference>
<evidence type="ECO:0000313" key="6">
    <source>
        <dbReference type="Proteomes" id="UP000824208"/>
    </source>
</evidence>
<dbReference type="GO" id="GO:0046872">
    <property type="term" value="F:metal ion binding"/>
    <property type="evidence" value="ECO:0007669"/>
    <property type="project" value="UniProtKB-KW"/>
</dbReference>
<reference evidence="5" key="2">
    <citation type="submission" date="2021-04" db="EMBL/GenBank/DDBJ databases">
        <authorList>
            <person name="Gilroy R."/>
        </authorList>
    </citation>
    <scope>NUCLEOTIDE SEQUENCE</scope>
    <source>
        <strain evidence="5">CHK189-11263</strain>
    </source>
</reference>
<dbReference type="PANTHER" id="PTHR30502:SF0">
    <property type="entry name" value="PHOSPHOENOLPYRUVATE CARBOXYLASE FAMILY PROTEIN"/>
    <property type="match status" value="1"/>
</dbReference>
<proteinExistence type="inferred from homology"/>
<dbReference type="Pfam" id="PF03328">
    <property type="entry name" value="HpcH_HpaI"/>
    <property type="match status" value="1"/>
</dbReference>
<dbReference type="SUPFAM" id="SSF51621">
    <property type="entry name" value="Phosphoenolpyruvate/pyruvate domain"/>
    <property type="match status" value="1"/>
</dbReference>
<dbReference type="AlphaFoldDB" id="A0A9D2S588"/>
<dbReference type="PANTHER" id="PTHR30502">
    <property type="entry name" value="2-KETO-3-DEOXY-L-RHAMNONATE ALDOLASE"/>
    <property type="match status" value="1"/>
</dbReference>
<dbReference type="GO" id="GO:0005737">
    <property type="term" value="C:cytoplasm"/>
    <property type="evidence" value="ECO:0007669"/>
    <property type="project" value="TreeGrafter"/>
</dbReference>
<keyword evidence="2" id="KW-0479">Metal-binding</keyword>
<dbReference type="GO" id="GO:0016832">
    <property type="term" value="F:aldehyde-lyase activity"/>
    <property type="evidence" value="ECO:0007669"/>
    <property type="project" value="TreeGrafter"/>
</dbReference>
<protein>
    <submittedName>
        <fullName evidence="5">2-dehydro-3-deoxyglucarate aldolase</fullName>
    </submittedName>
</protein>
<dbReference type="Proteomes" id="UP000824208">
    <property type="component" value="Unassembled WGS sequence"/>
</dbReference>
<gene>
    <name evidence="5" type="ORF">H9714_03410</name>
</gene>
<reference evidence="5" key="1">
    <citation type="journal article" date="2021" name="PeerJ">
        <title>Extensive microbial diversity within the chicken gut microbiome revealed by metagenomics and culture.</title>
        <authorList>
            <person name="Gilroy R."/>
            <person name="Ravi A."/>
            <person name="Getino M."/>
            <person name="Pursley I."/>
            <person name="Horton D.L."/>
            <person name="Alikhan N.F."/>
            <person name="Baker D."/>
            <person name="Gharbi K."/>
            <person name="Hall N."/>
            <person name="Watson M."/>
            <person name="Adriaenssens E.M."/>
            <person name="Foster-Nyarko E."/>
            <person name="Jarju S."/>
            <person name="Secka A."/>
            <person name="Antonio M."/>
            <person name="Oren A."/>
            <person name="Chaudhuri R.R."/>
            <person name="La Ragione R."/>
            <person name="Hildebrand F."/>
            <person name="Pallen M.J."/>
        </authorList>
    </citation>
    <scope>NUCLEOTIDE SEQUENCE</scope>
    <source>
        <strain evidence="5">CHK189-11263</strain>
    </source>
</reference>
<accession>A0A9D2S588</accession>